<name>A0A1E5E6C7_9VIBR</name>
<reference evidence="1 2" key="1">
    <citation type="journal article" date="2012" name="Science">
        <title>Ecological populations of bacteria act as socially cohesive units of antibiotic production and resistance.</title>
        <authorList>
            <person name="Cordero O.X."/>
            <person name="Wildschutte H."/>
            <person name="Kirkup B."/>
            <person name="Proehl S."/>
            <person name="Ngo L."/>
            <person name="Hussain F."/>
            <person name="Le Roux F."/>
            <person name="Mincer T."/>
            <person name="Polz M.F."/>
        </authorList>
    </citation>
    <scope>NUCLEOTIDE SEQUENCE [LARGE SCALE GENOMIC DNA]</scope>
    <source>
        <strain evidence="1 2">1S-45</strain>
    </source>
</reference>
<organism evidence="1 2">
    <name type="scientific">Vibrio rumoiensis 1S-45</name>
    <dbReference type="NCBI Taxonomy" id="1188252"/>
    <lineage>
        <taxon>Bacteria</taxon>
        <taxon>Pseudomonadati</taxon>
        <taxon>Pseudomonadota</taxon>
        <taxon>Gammaproteobacteria</taxon>
        <taxon>Vibrionales</taxon>
        <taxon>Vibrionaceae</taxon>
        <taxon>Vibrio</taxon>
    </lineage>
</organism>
<comment type="caution">
    <text evidence="1">The sequence shown here is derived from an EMBL/GenBank/DDBJ whole genome shotgun (WGS) entry which is preliminary data.</text>
</comment>
<keyword evidence="2" id="KW-1185">Reference proteome</keyword>
<accession>A0A1E5E6C7</accession>
<evidence type="ECO:0000313" key="2">
    <source>
        <dbReference type="Proteomes" id="UP000094070"/>
    </source>
</evidence>
<dbReference type="Proteomes" id="UP000094070">
    <property type="component" value="Unassembled WGS sequence"/>
</dbReference>
<sequence>MNNVLAQSKPHNPNDKVWDHVLPFGGQLAIYNGYDLPLPFGVSFLFSHIEQDQSISNLKVGYGGSANTNIDFLSFDKFRTNTNTPQLKIDAWVLPFLNVFATVGRIKGTIDINMSMPRGSVVTSDPVTNAVNDGIQAYCAKNPVKCRAGSSLLPDTPPDLFNGEPWQLNAEAEVEGYNYSFGAMLAGAIGDWFYTMPIVYTQTEMKKTNVDGGTINIQPRVGYNFPLDHGFELALYTGASYMDTRQTISGGFNLETMEATKDFDAPHTIAFEVEQENTNKWAGILGFNLSLNKHLSAAMEYTGIVGDRTQLILMINGRF</sequence>
<proteinExistence type="predicted"/>
<dbReference type="eggNOG" id="ENOG502Z8D0">
    <property type="taxonomic scope" value="Bacteria"/>
</dbReference>
<dbReference type="InterPro" id="IPR036709">
    <property type="entry name" value="Autotransporte_beta_dom_sf"/>
</dbReference>
<dbReference type="SUPFAM" id="SSF103515">
    <property type="entry name" value="Autotransporter"/>
    <property type="match status" value="1"/>
</dbReference>
<dbReference type="EMBL" id="AJYK02000003">
    <property type="protein sequence ID" value="OEF30003.1"/>
    <property type="molecule type" value="Genomic_DNA"/>
</dbReference>
<evidence type="ECO:0000313" key="1">
    <source>
        <dbReference type="EMBL" id="OEF30003.1"/>
    </source>
</evidence>
<gene>
    <name evidence="1" type="ORF">A1QC_03165</name>
</gene>
<dbReference type="STRING" id="1188252.A1QC_03165"/>
<dbReference type="AlphaFoldDB" id="A0A1E5E6C7"/>
<protein>
    <submittedName>
        <fullName evidence="1">Uncharacterized protein</fullName>
    </submittedName>
</protein>